<reference evidence="4" key="1">
    <citation type="submission" date="2020-05" db="EMBL/GenBank/DDBJ databases">
        <authorList>
            <person name="Chiriac C."/>
            <person name="Salcher M."/>
            <person name="Ghai R."/>
            <person name="Kavagutti S V."/>
        </authorList>
    </citation>
    <scope>NUCLEOTIDE SEQUENCE</scope>
</reference>
<organism evidence="4">
    <name type="scientific">uncultured Caudovirales phage</name>
    <dbReference type="NCBI Taxonomy" id="2100421"/>
    <lineage>
        <taxon>Viruses</taxon>
        <taxon>Duplodnaviria</taxon>
        <taxon>Heunggongvirae</taxon>
        <taxon>Uroviricota</taxon>
        <taxon>Caudoviricetes</taxon>
        <taxon>Peduoviridae</taxon>
        <taxon>Maltschvirus</taxon>
        <taxon>Maltschvirus maltsch</taxon>
    </lineage>
</organism>
<accession>A0A6J5SMU2</accession>
<sequence length="145" mass="14914">MTFDLAAVITALSAGIAGVLGAIAGLRRAKRSVGSEVAEAVSRNAGMFSEALAGMEGELAEAKGRLRAIEEELADARRDGLALRDAISELTGRIDAALMLLGTTSDPAASAAAGVLRAPRKKVATTGKKSTPGHLRAIKRLRKGH</sequence>
<name>A0A6J5SMU2_9CAUD</name>
<evidence type="ECO:0000313" key="4">
    <source>
        <dbReference type="EMBL" id="CAB4216068.1"/>
    </source>
</evidence>
<feature type="coiled-coil region" evidence="1">
    <location>
        <begin position="52"/>
        <end position="86"/>
    </location>
</feature>
<dbReference type="EMBL" id="LR797328">
    <property type="protein sequence ID" value="CAB4203238.1"/>
    <property type="molecule type" value="Genomic_DNA"/>
</dbReference>
<proteinExistence type="predicted"/>
<dbReference type="EMBL" id="LR797437">
    <property type="protein sequence ID" value="CAB4216068.1"/>
    <property type="molecule type" value="Genomic_DNA"/>
</dbReference>
<dbReference type="EMBL" id="LR796890">
    <property type="protein sequence ID" value="CAB4172900.1"/>
    <property type="molecule type" value="Genomic_DNA"/>
</dbReference>
<keyword evidence="1" id="KW-0175">Coiled coil</keyword>
<gene>
    <name evidence="3" type="ORF">UFOVP1381_6</name>
    <name evidence="4" type="ORF">UFOVP1476_32</name>
    <name evidence="2" type="ORF">UFOVP944_14</name>
</gene>
<evidence type="ECO:0000256" key="1">
    <source>
        <dbReference type="SAM" id="Coils"/>
    </source>
</evidence>
<evidence type="ECO:0000313" key="3">
    <source>
        <dbReference type="EMBL" id="CAB4203238.1"/>
    </source>
</evidence>
<protein>
    <submittedName>
        <fullName evidence="4">Uncharacterized protein</fullName>
    </submittedName>
</protein>
<evidence type="ECO:0000313" key="2">
    <source>
        <dbReference type="EMBL" id="CAB4172900.1"/>
    </source>
</evidence>